<dbReference type="RefSeq" id="WP_151565456.1">
    <property type="nucleotide sequence ID" value="NZ_WBMT01000016.1"/>
</dbReference>
<evidence type="ECO:0000256" key="2">
    <source>
        <dbReference type="PROSITE-ProRule" id="PRU00335"/>
    </source>
</evidence>
<dbReference type="SUPFAM" id="SSF46689">
    <property type="entry name" value="Homeodomain-like"/>
    <property type="match status" value="1"/>
</dbReference>
<keyword evidence="5" id="KW-1185">Reference proteome</keyword>
<dbReference type="PANTHER" id="PTHR30055">
    <property type="entry name" value="HTH-TYPE TRANSCRIPTIONAL REGULATOR RUTR"/>
    <property type="match status" value="1"/>
</dbReference>
<gene>
    <name evidence="4" type="ORF">F8566_31355</name>
</gene>
<feature type="domain" description="HTH tetR-type" evidence="3">
    <location>
        <begin position="3"/>
        <end position="63"/>
    </location>
</feature>
<evidence type="ECO:0000313" key="5">
    <source>
        <dbReference type="Proteomes" id="UP000468735"/>
    </source>
</evidence>
<keyword evidence="1 2" id="KW-0238">DNA-binding</keyword>
<dbReference type="GO" id="GO:0003700">
    <property type="term" value="F:DNA-binding transcription factor activity"/>
    <property type="evidence" value="ECO:0007669"/>
    <property type="project" value="TreeGrafter"/>
</dbReference>
<evidence type="ECO:0000313" key="4">
    <source>
        <dbReference type="EMBL" id="KAB2344428.1"/>
    </source>
</evidence>
<dbReference type="GO" id="GO:0000976">
    <property type="term" value="F:transcription cis-regulatory region binding"/>
    <property type="evidence" value="ECO:0007669"/>
    <property type="project" value="TreeGrafter"/>
</dbReference>
<name>A0A6H9YFT9_9ACTN</name>
<dbReference type="Gene3D" id="1.10.357.10">
    <property type="entry name" value="Tetracycline Repressor, domain 2"/>
    <property type="match status" value="1"/>
</dbReference>
<dbReference type="AlphaFoldDB" id="A0A6H9YFT9"/>
<sequence>MATDRLSEVLDAAYTCLSLHGVRRTTMDDIAREAGISRSAVYQYVRNKDDAFRKLAGRLHDEALERAREAASADAPPADRVRGVLGAKLDLVRRLRGESPHAAELLDHKIRLFADICARFVAELKSLLAGVFAEAGVISSVTPAQAADICIALVMGLEALPDGTRLLQPASDALISGLLAGR</sequence>
<dbReference type="InterPro" id="IPR050109">
    <property type="entry name" value="HTH-type_TetR-like_transc_reg"/>
</dbReference>
<evidence type="ECO:0000259" key="3">
    <source>
        <dbReference type="PROSITE" id="PS50977"/>
    </source>
</evidence>
<dbReference type="PRINTS" id="PR00455">
    <property type="entry name" value="HTHTETR"/>
</dbReference>
<dbReference type="PROSITE" id="PS50977">
    <property type="entry name" value="HTH_TETR_2"/>
    <property type="match status" value="1"/>
</dbReference>
<accession>A0A6H9YFT9</accession>
<dbReference type="InterPro" id="IPR009057">
    <property type="entry name" value="Homeodomain-like_sf"/>
</dbReference>
<comment type="caution">
    <text evidence="4">The sequence shown here is derived from an EMBL/GenBank/DDBJ whole genome shotgun (WGS) entry which is preliminary data.</text>
</comment>
<dbReference type="OrthoDB" id="3472818at2"/>
<reference evidence="4 5" key="1">
    <citation type="submission" date="2019-09" db="EMBL/GenBank/DDBJ databases">
        <title>Actinomadura physcomitrii sp. nov., a novel actinomycete isolated from moss [Physcomitrium sphaericum (Ludw) Fuernr].</title>
        <authorList>
            <person name="Zhuang X."/>
            <person name="Liu C."/>
        </authorList>
    </citation>
    <scope>NUCLEOTIDE SEQUENCE [LARGE SCALE GENOMIC DNA]</scope>
    <source>
        <strain evidence="4 5">HMC1</strain>
    </source>
</reference>
<protein>
    <submittedName>
        <fullName evidence="4">TetR/AcrR family transcriptional regulator</fullName>
    </submittedName>
</protein>
<proteinExistence type="predicted"/>
<evidence type="ECO:0000256" key="1">
    <source>
        <dbReference type="ARBA" id="ARBA00023125"/>
    </source>
</evidence>
<dbReference type="EMBL" id="WBMT01000016">
    <property type="protein sequence ID" value="KAB2344428.1"/>
    <property type="molecule type" value="Genomic_DNA"/>
</dbReference>
<dbReference type="PANTHER" id="PTHR30055:SF226">
    <property type="entry name" value="HTH-TYPE TRANSCRIPTIONAL REGULATOR PKSA"/>
    <property type="match status" value="1"/>
</dbReference>
<dbReference type="Proteomes" id="UP000468735">
    <property type="component" value="Unassembled WGS sequence"/>
</dbReference>
<dbReference type="InterPro" id="IPR001647">
    <property type="entry name" value="HTH_TetR"/>
</dbReference>
<organism evidence="4 5">
    <name type="scientific">Actinomadura rudentiformis</name>
    <dbReference type="NCBI Taxonomy" id="359158"/>
    <lineage>
        <taxon>Bacteria</taxon>
        <taxon>Bacillati</taxon>
        <taxon>Actinomycetota</taxon>
        <taxon>Actinomycetes</taxon>
        <taxon>Streptosporangiales</taxon>
        <taxon>Thermomonosporaceae</taxon>
        <taxon>Actinomadura</taxon>
    </lineage>
</organism>
<dbReference type="Pfam" id="PF00440">
    <property type="entry name" value="TetR_N"/>
    <property type="match status" value="1"/>
</dbReference>
<feature type="DNA-binding region" description="H-T-H motif" evidence="2">
    <location>
        <begin position="26"/>
        <end position="45"/>
    </location>
</feature>